<feature type="region of interest" description="Disordered" evidence="26">
    <location>
        <begin position="1290"/>
        <end position="1335"/>
    </location>
</feature>
<evidence type="ECO:0000259" key="28">
    <source>
        <dbReference type="PROSITE" id="PS50878"/>
    </source>
</evidence>
<comment type="subcellular location">
    <subcellularLocation>
        <location evidence="1">Endoplasmic reticulum membrane</location>
        <topology evidence="1">Single-pass type I membrane protein</topology>
    </subcellularLocation>
</comment>
<evidence type="ECO:0000256" key="6">
    <source>
        <dbReference type="ARBA" id="ARBA00022692"/>
    </source>
</evidence>
<dbReference type="GO" id="GO:0016787">
    <property type="term" value="F:hydrolase activity"/>
    <property type="evidence" value="ECO:0007669"/>
    <property type="project" value="UniProtKB-KW"/>
</dbReference>
<accession>A0A2N9HRF7</accession>
<feature type="domain" description="KEN" evidence="29">
    <location>
        <begin position="1658"/>
        <end position="1789"/>
    </location>
</feature>
<feature type="domain" description="Reverse transcriptase" evidence="28">
    <location>
        <begin position="142"/>
        <end position="405"/>
    </location>
</feature>
<dbReference type="Gene3D" id="1.10.510.10">
    <property type="entry name" value="Transferase(Phosphotransferase) domain 1"/>
    <property type="match status" value="1"/>
</dbReference>
<evidence type="ECO:0000256" key="12">
    <source>
        <dbReference type="ARBA" id="ARBA00022840"/>
    </source>
</evidence>
<evidence type="ECO:0000256" key="13">
    <source>
        <dbReference type="ARBA" id="ARBA00022859"/>
    </source>
</evidence>
<feature type="region of interest" description="Disordered" evidence="26">
    <location>
        <begin position="936"/>
        <end position="957"/>
    </location>
</feature>
<dbReference type="FunFam" id="1.10.510.10:FF:000463">
    <property type="entry name" value="Serine/threonine-protein kinase/endoribonuclease IRE1a"/>
    <property type="match status" value="1"/>
</dbReference>
<dbReference type="CDD" id="cd10422">
    <property type="entry name" value="RNase_Ire1"/>
    <property type="match status" value="1"/>
</dbReference>
<dbReference type="GO" id="GO:0042742">
    <property type="term" value="P:defense response to bacterium"/>
    <property type="evidence" value="ECO:0007669"/>
    <property type="project" value="UniProtKB-ARBA"/>
</dbReference>
<protein>
    <recommendedName>
        <fullName evidence="2">non-specific serine/threonine protein kinase</fullName>
        <ecNumber evidence="2">2.7.11.1</ecNumber>
    </recommendedName>
</protein>
<keyword evidence="8" id="KW-0547">Nucleotide-binding</keyword>
<dbReference type="InterPro" id="IPR008271">
    <property type="entry name" value="Ser/Thr_kinase_AS"/>
</dbReference>
<gene>
    <name evidence="30" type="ORF">FSB_LOCUS42447</name>
</gene>
<dbReference type="GO" id="GO:0036498">
    <property type="term" value="P:IRE1-mediated unfolded protein response"/>
    <property type="evidence" value="ECO:0007669"/>
    <property type="project" value="TreeGrafter"/>
</dbReference>
<dbReference type="PROSITE" id="PS00108">
    <property type="entry name" value="PROTEIN_KINASE_ST"/>
    <property type="match status" value="1"/>
</dbReference>
<dbReference type="Pfam" id="PF06479">
    <property type="entry name" value="Ribonuc_2-5A"/>
    <property type="match status" value="1"/>
</dbReference>
<dbReference type="GO" id="GO:0006397">
    <property type="term" value="P:mRNA processing"/>
    <property type="evidence" value="ECO:0007669"/>
    <property type="project" value="UniProtKB-KW"/>
</dbReference>
<evidence type="ECO:0000256" key="26">
    <source>
        <dbReference type="SAM" id="MobiDB-lite"/>
    </source>
</evidence>
<keyword evidence="10" id="KW-0378">Hydrolase</keyword>
<evidence type="ECO:0000256" key="21">
    <source>
        <dbReference type="ARBA" id="ARBA00023230"/>
    </source>
</evidence>
<dbReference type="GO" id="GO:1990604">
    <property type="term" value="C:IRE1-TRAF2-ASK1 complex"/>
    <property type="evidence" value="ECO:0007669"/>
    <property type="project" value="TreeGrafter"/>
</dbReference>
<keyword evidence="20" id="KW-0508">mRNA splicing</keyword>
<dbReference type="Gene3D" id="3.30.200.20">
    <property type="entry name" value="Phosphorylase Kinase, domain 1"/>
    <property type="match status" value="1"/>
</dbReference>
<keyword evidence="12" id="KW-0067">ATP-binding</keyword>
<name>A0A2N9HRF7_FAGSY</name>
<dbReference type="GO" id="GO:0004521">
    <property type="term" value="F:RNA endonuclease activity"/>
    <property type="evidence" value="ECO:0007669"/>
    <property type="project" value="InterPro"/>
</dbReference>
<evidence type="ECO:0000256" key="24">
    <source>
        <dbReference type="ARBA" id="ARBA00048679"/>
    </source>
</evidence>
<keyword evidence="22" id="KW-0511">Multifunctional enzyme</keyword>
<keyword evidence="7" id="KW-0732">Signal</keyword>
<dbReference type="EC" id="2.7.11.1" evidence="2"/>
<dbReference type="PROSITE" id="PS50878">
    <property type="entry name" value="RT_POL"/>
    <property type="match status" value="1"/>
</dbReference>
<dbReference type="PANTHER" id="PTHR13954">
    <property type="entry name" value="IRE1-RELATED"/>
    <property type="match status" value="1"/>
</dbReference>
<dbReference type="GO" id="GO:0005524">
    <property type="term" value="F:ATP binding"/>
    <property type="evidence" value="ECO:0007669"/>
    <property type="project" value="UniProtKB-KW"/>
</dbReference>
<evidence type="ECO:0000259" key="27">
    <source>
        <dbReference type="PROSITE" id="PS50011"/>
    </source>
</evidence>
<keyword evidence="9" id="KW-0418">Kinase</keyword>
<dbReference type="EMBL" id="OIVN01003957">
    <property type="protein sequence ID" value="SPD14565.1"/>
    <property type="molecule type" value="Genomic_DNA"/>
</dbReference>
<comment type="subunit">
    <text evidence="25">Homodimer; disulfide-linked. Dimer formation is driven by hydrophobic interactions within the N-terminal luminal domains and stabilized by disulfide bridges.</text>
</comment>
<keyword evidence="6" id="KW-0812">Transmembrane</keyword>
<comment type="catalytic activity">
    <reaction evidence="24">
        <text>L-seryl-[protein] + ATP = O-phospho-L-seryl-[protein] + ADP + H(+)</text>
        <dbReference type="Rhea" id="RHEA:17989"/>
        <dbReference type="Rhea" id="RHEA-COMP:9863"/>
        <dbReference type="Rhea" id="RHEA-COMP:11604"/>
        <dbReference type="ChEBI" id="CHEBI:15378"/>
        <dbReference type="ChEBI" id="CHEBI:29999"/>
        <dbReference type="ChEBI" id="CHEBI:30616"/>
        <dbReference type="ChEBI" id="CHEBI:83421"/>
        <dbReference type="ChEBI" id="CHEBI:456216"/>
        <dbReference type="EC" id="2.7.11.1"/>
    </reaction>
</comment>
<feature type="compositionally biased region" description="Basic and acidic residues" evidence="26">
    <location>
        <begin position="1314"/>
        <end position="1323"/>
    </location>
</feature>
<keyword evidence="15" id="KW-0805">Transcription regulation</keyword>
<dbReference type="SUPFAM" id="SSF56112">
    <property type="entry name" value="Protein kinase-like (PK-like)"/>
    <property type="match status" value="1"/>
</dbReference>
<dbReference type="Pfam" id="PF00078">
    <property type="entry name" value="RVT_1"/>
    <property type="match status" value="1"/>
</dbReference>
<dbReference type="Gene3D" id="1.20.1440.180">
    <property type="entry name" value="KEN domain"/>
    <property type="match status" value="1"/>
</dbReference>
<dbReference type="InterPro" id="IPR038357">
    <property type="entry name" value="KEN_sf"/>
</dbReference>
<sequence length="1792" mass="203341">MKWCGTTFGSVKKQLDQKKSEMEHLMSSNLDGAHNQSIYRLKGEINELLLQDELHWRQRSRAVWLESGDKNTKFFHQKATQRRRTNTITGLLDSSDLWQEDTQVIGRIIENYFSQMFTSATQCQTEITTETLDQVVTPLHNQTLLSPYTAEEIKKAVFQMHPSKSPGPDVLANRLQQVLPSVISDSQSAFIPGRLITDNVAVAFELLHSMKQKRTGITGQMAMKLDMSKAYDRVEWKFLRAAMLKLGFASRWVELIMECVTTPTYSILINGIPQGFIKPSRGIRQGDPLSPYLFLLCAEGLSGLLRKAERENKIHGVAASRYGPKISHLLFADDSLLLSKASVEECQNILRILDIYENSSGQKINREKTALFFSPNTKENTQAEITKLLGASSTSTTEKYLGLPIFIGKSKNKTFQGLKEKVAKKLSGWKEKKLSKAGREILIKAVAQAIPSYTMSCFKLPKSWCDDLQRMVARFWWGQQSSERKLHWVNWTSLCRAKKEGGLGFRNLHRFNIALLAKQGWRLLDSPHTLFSRVFKAKYFPSTSFLHAKPGHKPSFLWSSILAAQNLLRSNTQWTVGNGRSIGVWTDHWLPRIPTCRPGAEHIEKVYHLIDPDTHSWNRQLIQENFAPQDASAILAIQLNAITRPDRLCWQNTRSKLFTVRSAYHHTLHANLDHSHSESSSAIHLRRFWKSMWRLSVPSKCKHLLWRACTASLPTRNNLRHRGIMVDPKCLFCNIETETITHILWACPMARNVWGIVPGKLQKMSHTENLDFRDLTMAVASSTHRRDFELWTVITWSIWTARNKFLFEGIQDHPDTIYNSATSFLLEYQNITMRSRIMPTPDIQHKHSTALHAGPDGTVHLVESNSNRVIWSFASGTPMYTSYQAPFGQDNDTENASEPSGRFFIDSGDDWELYMHSEQFGRMSKMEIKAGLPDLRSEERSDCSEPTVNPTKPPNVLSNQNFKEAGMLARQLLAQDNQGLKEQSSILSSKLSMSIDDFVKNTPYISEDGAVMLGSKKTTVFEVDLKTGKLIRSYAFDSPSTLRSAEKQSSSYNETSNKELVKSGLMNPNVVDLRLYITRTDYLLTSSAPNSEKTSWNMTIAEVGASLLCLDASGTPTNLADKLGSEIGIDFAIPLSCHTKSPIFRHRNHILLDSSGPERLTRVPLEDMMLPVPPSGLILASKPKVEKFVDVHHEDIMLPAPTLNSMLQPKTNFHHNDDSEAMLPLPPMEINDTGMVDMHSITISHNHLFSMFFEWSPASSLILFVIILIVGLIVKGYSLAVKEQALLNEQPCNSSSKTASSKRKKIQKSGKNGSVEKKDKHVSSENGDVFAHTDGDNQMSLHLNKLVDGGTNGRRIGKLFVSNTEIAKGSNGTIVLEGIYEGRPVAVKRLVQAHNDVAFKEIQNLIASDQHPNIVRWYGVEYDQDFIYLSLERCTCNLDDLIQIYSDCSQNQVFNKDKAMRAMIEYKARLESVKNIFPDLNLWKANGHPSPLLLKLMRDVVSGLVHLHELGIIHRDLKPHNVLIIKERSLCAKLSDMGISKRLVGDMSSLGHHATGKHSHLVILSGWQAPEQLLHGRQTRAVDLFGLGCVLFFCITGGRHPFGDSLERDINIVKNQMDLFLVEHIPEVVHLISRLLNPDPELRPKALEVLHHPLFWTSEMRLSFLRDTSDRVELEDRETDSDLLKALESIGQVALGGKWDEKMEPAFITNIGHYRRYKFDSVRDLLRVMRNKLNHYRELPKQIQVLVGPVPEGYDSYFASRFPRLFIEVYKVVYRYCMEEECFQKYFKSNVD</sequence>
<keyword evidence="13" id="KW-0391">Immunity</keyword>
<keyword evidence="16" id="KW-0472">Membrane</keyword>
<dbReference type="FunFam" id="3.30.200.20:FF:000077">
    <property type="entry name" value="Putative Serine/threonine-protein kinase/endoribonuclease IRE1"/>
    <property type="match status" value="1"/>
</dbReference>
<dbReference type="FunFam" id="1.20.1440.180:FF:000002">
    <property type="entry name" value="Serine/threonine-protein kinase/endoribonuclease IRE1"/>
    <property type="match status" value="1"/>
</dbReference>
<dbReference type="InterPro" id="IPR000477">
    <property type="entry name" value="RT_dom"/>
</dbReference>
<evidence type="ECO:0000256" key="25">
    <source>
        <dbReference type="ARBA" id="ARBA00065357"/>
    </source>
</evidence>
<evidence type="ECO:0000259" key="29">
    <source>
        <dbReference type="PROSITE" id="PS51392"/>
    </source>
</evidence>
<evidence type="ECO:0000256" key="16">
    <source>
        <dbReference type="ARBA" id="ARBA00023136"/>
    </source>
</evidence>
<evidence type="ECO:0000256" key="18">
    <source>
        <dbReference type="ARBA" id="ARBA00023163"/>
    </source>
</evidence>
<keyword evidence="18" id="KW-0804">Transcription</keyword>
<organism evidence="30">
    <name type="scientific">Fagus sylvatica</name>
    <name type="common">Beechnut</name>
    <dbReference type="NCBI Taxonomy" id="28930"/>
    <lineage>
        <taxon>Eukaryota</taxon>
        <taxon>Viridiplantae</taxon>
        <taxon>Streptophyta</taxon>
        <taxon>Embryophyta</taxon>
        <taxon>Tracheophyta</taxon>
        <taxon>Spermatophyta</taxon>
        <taxon>Magnoliopsida</taxon>
        <taxon>eudicotyledons</taxon>
        <taxon>Gunneridae</taxon>
        <taxon>Pentapetalae</taxon>
        <taxon>rosids</taxon>
        <taxon>fabids</taxon>
        <taxon>Fagales</taxon>
        <taxon>Fagaceae</taxon>
        <taxon>Fagus</taxon>
    </lineage>
</organism>
<proteinExistence type="predicted"/>
<evidence type="ECO:0000256" key="23">
    <source>
        <dbReference type="ARBA" id="ARBA00047899"/>
    </source>
</evidence>
<dbReference type="InterPro" id="IPR010513">
    <property type="entry name" value="KEN_dom"/>
</dbReference>
<dbReference type="InterPro" id="IPR000719">
    <property type="entry name" value="Prot_kinase_dom"/>
</dbReference>
<keyword evidence="19" id="KW-0325">Glycoprotein</keyword>
<dbReference type="InterPro" id="IPR026960">
    <property type="entry name" value="RVT-Znf"/>
</dbReference>
<keyword evidence="3" id="KW-0723">Serine/threonine-protein kinase</keyword>
<evidence type="ECO:0000256" key="4">
    <source>
        <dbReference type="ARBA" id="ARBA00022664"/>
    </source>
</evidence>
<dbReference type="PROSITE" id="PS50011">
    <property type="entry name" value="PROTEIN_KINASE_DOM"/>
    <property type="match status" value="1"/>
</dbReference>
<evidence type="ECO:0000256" key="3">
    <source>
        <dbReference type="ARBA" id="ARBA00022527"/>
    </source>
</evidence>
<evidence type="ECO:0000256" key="1">
    <source>
        <dbReference type="ARBA" id="ARBA00004115"/>
    </source>
</evidence>
<dbReference type="GO" id="GO:0004674">
    <property type="term" value="F:protein serine/threonine kinase activity"/>
    <property type="evidence" value="ECO:0007669"/>
    <property type="project" value="UniProtKB-KW"/>
</dbReference>
<dbReference type="GO" id="GO:0008380">
    <property type="term" value="P:RNA splicing"/>
    <property type="evidence" value="ECO:0007669"/>
    <property type="project" value="UniProtKB-KW"/>
</dbReference>
<dbReference type="PROSITE" id="PS51392">
    <property type="entry name" value="KEN"/>
    <property type="match status" value="1"/>
</dbReference>
<evidence type="ECO:0000256" key="20">
    <source>
        <dbReference type="ARBA" id="ARBA00023187"/>
    </source>
</evidence>
<evidence type="ECO:0000256" key="2">
    <source>
        <dbReference type="ARBA" id="ARBA00012513"/>
    </source>
</evidence>
<keyword evidence="5" id="KW-0808">Transferase</keyword>
<dbReference type="InterPro" id="IPR011009">
    <property type="entry name" value="Kinase-like_dom_sf"/>
</dbReference>
<evidence type="ECO:0000256" key="11">
    <source>
        <dbReference type="ARBA" id="ARBA00022824"/>
    </source>
</evidence>
<feature type="domain" description="Protein kinase" evidence="27">
    <location>
        <begin position="1360"/>
        <end position="1655"/>
    </location>
</feature>
<evidence type="ECO:0000256" key="9">
    <source>
        <dbReference type="ARBA" id="ARBA00022777"/>
    </source>
</evidence>
<dbReference type="Pfam" id="PF13966">
    <property type="entry name" value="zf-RVT"/>
    <property type="match status" value="1"/>
</dbReference>
<evidence type="ECO:0000256" key="22">
    <source>
        <dbReference type="ARBA" id="ARBA00023268"/>
    </source>
</evidence>
<dbReference type="SMART" id="SM00220">
    <property type="entry name" value="S_TKc"/>
    <property type="match status" value="1"/>
</dbReference>
<keyword evidence="21" id="KW-0834">Unfolded protein response</keyword>
<evidence type="ECO:0000256" key="14">
    <source>
        <dbReference type="ARBA" id="ARBA00022989"/>
    </source>
</evidence>
<keyword evidence="11" id="KW-0256">Endoplasmic reticulum</keyword>
<dbReference type="GO" id="GO:0051082">
    <property type="term" value="F:unfolded protein binding"/>
    <property type="evidence" value="ECO:0007669"/>
    <property type="project" value="TreeGrafter"/>
</dbReference>
<evidence type="ECO:0000256" key="15">
    <source>
        <dbReference type="ARBA" id="ARBA00023015"/>
    </source>
</evidence>
<evidence type="ECO:0000256" key="19">
    <source>
        <dbReference type="ARBA" id="ARBA00023180"/>
    </source>
</evidence>
<evidence type="ECO:0000256" key="17">
    <source>
        <dbReference type="ARBA" id="ARBA00023157"/>
    </source>
</evidence>
<feature type="compositionally biased region" description="Polar residues" evidence="26">
    <location>
        <begin position="944"/>
        <end position="957"/>
    </location>
</feature>
<evidence type="ECO:0000256" key="7">
    <source>
        <dbReference type="ARBA" id="ARBA00022729"/>
    </source>
</evidence>
<evidence type="ECO:0000256" key="8">
    <source>
        <dbReference type="ARBA" id="ARBA00022741"/>
    </source>
</evidence>
<reference evidence="30" key="1">
    <citation type="submission" date="2018-02" db="EMBL/GenBank/DDBJ databases">
        <authorList>
            <person name="Cohen D.B."/>
            <person name="Kent A.D."/>
        </authorList>
    </citation>
    <scope>NUCLEOTIDE SEQUENCE</scope>
</reference>
<keyword evidence="17" id="KW-1015">Disulfide bond</keyword>
<dbReference type="SMART" id="SM00580">
    <property type="entry name" value="PUG"/>
    <property type="match status" value="1"/>
</dbReference>
<dbReference type="CDD" id="cd01650">
    <property type="entry name" value="RT_nLTR_like"/>
    <property type="match status" value="1"/>
</dbReference>
<dbReference type="Pfam" id="PF00069">
    <property type="entry name" value="Pkinase"/>
    <property type="match status" value="1"/>
</dbReference>
<evidence type="ECO:0000256" key="5">
    <source>
        <dbReference type="ARBA" id="ARBA00022679"/>
    </source>
</evidence>
<dbReference type="GO" id="GO:0009751">
    <property type="term" value="P:response to salicylic acid"/>
    <property type="evidence" value="ECO:0007669"/>
    <property type="project" value="UniProtKB-ARBA"/>
</dbReference>
<keyword evidence="4" id="KW-0507">mRNA processing</keyword>
<dbReference type="GO" id="GO:0002376">
    <property type="term" value="P:immune system process"/>
    <property type="evidence" value="ECO:0007669"/>
    <property type="project" value="UniProtKB-KW"/>
</dbReference>
<evidence type="ECO:0000313" key="30">
    <source>
        <dbReference type="EMBL" id="SPD14565.1"/>
    </source>
</evidence>
<evidence type="ECO:0000256" key="10">
    <source>
        <dbReference type="ARBA" id="ARBA00022801"/>
    </source>
</evidence>
<dbReference type="PANTHER" id="PTHR13954:SF6">
    <property type="entry name" value="NON-SPECIFIC SERINE_THREONINE PROTEIN KINASE"/>
    <property type="match status" value="1"/>
</dbReference>
<keyword evidence="14" id="KW-1133">Transmembrane helix</keyword>
<comment type="catalytic activity">
    <reaction evidence="23">
        <text>L-threonyl-[protein] + ATP = O-phospho-L-threonyl-[protein] + ADP + H(+)</text>
        <dbReference type="Rhea" id="RHEA:46608"/>
        <dbReference type="Rhea" id="RHEA-COMP:11060"/>
        <dbReference type="Rhea" id="RHEA-COMP:11605"/>
        <dbReference type="ChEBI" id="CHEBI:15378"/>
        <dbReference type="ChEBI" id="CHEBI:30013"/>
        <dbReference type="ChEBI" id="CHEBI:30616"/>
        <dbReference type="ChEBI" id="CHEBI:61977"/>
        <dbReference type="ChEBI" id="CHEBI:456216"/>
        <dbReference type="EC" id="2.7.11.1"/>
    </reaction>
</comment>
<dbReference type="InterPro" id="IPR045133">
    <property type="entry name" value="IRE1/2-like"/>
</dbReference>